<dbReference type="GO" id="GO:0003887">
    <property type="term" value="F:DNA-directed DNA polymerase activity"/>
    <property type="evidence" value="ECO:0007669"/>
    <property type="project" value="UniProtKB-EC"/>
</dbReference>
<dbReference type="InterPro" id="IPR039418">
    <property type="entry name" value="LexA-like"/>
</dbReference>
<protein>
    <submittedName>
        <fullName evidence="2">Translesion error-prone DNA polymerase V autoproteolytic subunit</fullName>
        <ecNumber evidence="2">2.7.7.7</ecNumber>
    </submittedName>
</protein>
<sequence length="149" mass="16340">MNVKAISTKGALKIYAVSSETSLELPLIEGGISAGFPSPAADFLDTAIDLNKYLIKNPSTTFIAFTDGVSMMDSGIGHKDLLIIDKSLEPTDGKIAVCILDGEFVLKRLKVNKDGIWLMPANKNYQPTKITEYNDFEIWGIVTFSIQKH</sequence>
<dbReference type="InterPro" id="IPR036286">
    <property type="entry name" value="LexA/Signal_pep-like_sf"/>
</dbReference>
<dbReference type="Pfam" id="PF00717">
    <property type="entry name" value="Peptidase_S24"/>
    <property type="match status" value="1"/>
</dbReference>
<reference evidence="2 3" key="1">
    <citation type="submission" date="2023-12" db="EMBL/GenBank/DDBJ databases">
        <title>Novel species of the genus Arcicella isolated from rivers.</title>
        <authorList>
            <person name="Lu H."/>
        </authorList>
    </citation>
    <scope>NUCLEOTIDE SEQUENCE [LARGE SCALE GENOMIC DNA]</scope>
    <source>
        <strain evidence="2 3">KCTC 23307</strain>
    </source>
</reference>
<keyword evidence="2" id="KW-0808">Transferase</keyword>
<evidence type="ECO:0000313" key="2">
    <source>
        <dbReference type="EMBL" id="MEA5141478.1"/>
    </source>
</evidence>
<proteinExistence type="predicted"/>
<evidence type="ECO:0000259" key="1">
    <source>
        <dbReference type="Pfam" id="PF00717"/>
    </source>
</evidence>
<dbReference type="PANTHER" id="PTHR33516:SF2">
    <property type="entry name" value="LEXA REPRESSOR-RELATED"/>
    <property type="match status" value="1"/>
</dbReference>
<dbReference type="EC" id="2.7.7.7" evidence="2"/>
<dbReference type="PANTHER" id="PTHR33516">
    <property type="entry name" value="LEXA REPRESSOR"/>
    <property type="match status" value="1"/>
</dbReference>
<dbReference type="InterPro" id="IPR050077">
    <property type="entry name" value="LexA_repressor"/>
</dbReference>
<name>A0ABU5QFU9_9BACT</name>
<dbReference type="CDD" id="cd06529">
    <property type="entry name" value="S24_LexA-like"/>
    <property type="match status" value="1"/>
</dbReference>
<accession>A0ABU5QFU9</accession>
<dbReference type="NCBIfam" id="NF007621">
    <property type="entry name" value="PRK10276.1"/>
    <property type="match status" value="1"/>
</dbReference>
<keyword evidence="2" id="KW-0548">Nucleotidyltransferase</keyword>
<dbReference type="EMBL" id="JAYFUM010000028">
    <property type="protein sequence ID" value="MEA5141478.1"/>
    <property type="molecule type" value="Genomic_DNA"/>
</dbReference>
<dbReference type="Gene3D" id="2.10.109.10">
    <property type="entry name" value="Umud Fragment, subunit A"/>
    <property type="match status" value="1"/>
</dbReference>
<dbReference type="InterPro" id="IPR015927">
    <property type="entry name" value="Peptidase_S24_S26A/B/C"/>
</dbReference>
<keyword evidence="3" id="KW-1185">Reference proteome</keyword>
<dbReference type="SUPFAM" id="SSF51306">
    <property type="entry name" value="LexA/Signal peptidase"/>
    <property type="match status" value="1"/>
</dbReference>
<dbReference type="RefSeq" id="WP_323298634.1">
    <property type="nucleotide sequence ID" value="NZ_JAYFUM010000028.1"/>
</dbReference>
<gene>
    <name evidence="2" type="primary">umuD</name>
    <name evidence="2" type="ORF">VB248_20155</name>
</gene>
<organism evidence="2 3">
    <name type="scientific">Arcicella rigui</name>
    <dbReference type="NCBI Taxonomy" id="797020"/>
    <lineage>
        <taxon>Bacteria</taxon>
        <taxon>Pseudomonadati</taxon>
        <taxon>Bacteroidota</taxon>
        <taxon>Cytophagia</taxon>
        <taxon>Cytophagales</taxon>
        <taxon>Flectobacillaceae</taxon>
        <taxon>Arcicella</taxon>
    </lineage>
</organism>
<feature type="domain" description="Peptidase S24/S26A/S26B/S26C" evidence="1">
    <location>
        <begin position="26"/>
        <end position="142"/>
    </location>
</feature>
<comment type="caution">
    <text evidence="2">The sequence shown here is derived from an EMBL/GenBank/DDBJ whole genome shotgun (WGS) entry which is preliminary data.</text>
</comment>
<evidence type="ECO:0000313" key="3">
    <source>
        <dbReference type="Proteomes" id="UP001302949"/>
    </source>
</evidence>
<dbReference type="Proteomes" id="UP001302949">
    <property type="component" value="Unassembled WGS sequence"/>
</dbReference>